<evidence type="ECO:0000256" key="2">
    <source>
        <dbReference type="ARBA" id="ARBA00023002"/>
    </source>
</evidence>
<sequence>MAEEVEFELADAHALALRACLGAGADPASARSLADATLSAARFGPAAVGFPHLVDYLNSFREGRINCDPAPALTRPFPAYLASDADRGIAQLGFDIAFADLVATGRQMGIALFTQKNSYTTGELGYYVRRLANEGLVGLAVTNANAMVAPKAGGRAVYSTNPLAFGFPLGDDAPPLIIDQSASATAYVNIIAAAEDSRPIPEGWAVDAAGAHTRDAQEALTGALLPFGGRKGANIALLVEMLSAGLSGGAWSLDAPSFLVGEACPAVGLTVLAMMPGPAGGDQVDRARDQIRRLEENGVYVPGVSGKVRAASPQTIRMPRSVHEAIRHFAS</sequence>
<dbReference type="Proteomes" id="UP000245252">
    <property type="component" value="Unassembled WGS sequence"/>
</dbReference>
<dbReference type="InterPro" id="IPR043144">
    <property type="entry name" value="Mal/L-sulf/L-lact_DH-like_ah"/>
</dbReference>
<dbReference type="SUPFAM" id="SSF89733">
    <property type="entry name" value="L-sulfolactate dehydrogenase-like"/>
    <property type="match status" value="1"/>
</dbReference>
<comment type="similarity">
    <text evidence="1">Belongs to the LDH2/MDH2 oxidoreductase family.</text>
</comment>
<accession>A0A2U2DN16</accession>
<dbReference type="Gene3D" id="1.10.1530.10">
    <property type="match status" value="1"/>
</dbReference>
<dbReference type="Pfam" id="PF02615">
    <property type="entry name" value="Ldh_2"/>
    <property type="match status" value="1"/>
</dbReference>
<dbReference type="PANTHER" id="PTHR11091:SF0">
    <property type="entry name" value="MALATE DEHYDROGENASE"/>
    <property type="match status" value="1"/>
</dbReference>
<proteinExistence type="inferred from homology"/>
<protein>
    <submittedName>
        <fullName evidence="3">Malate dehydrogenase</fullName>
    </submittedName>
</protein>
<evidence type="ECO:0000313" key="3">
    <source>
        <dbReference type="EMBL" id="PWE54652.1"/>
    </source>
</evidence>
<evidence type="ECO:0000313" key="4">
    <source>
        <dbReference type="Proteomes" id="UP000245252"/>
    </source>
</evidence>
<comment type="caution">
    <text evidence="3">The sequence shown here is derived from an EMBL/GenBank/DDBJ whole genome shotgun (WGS) entry which is preliminary data.</text>
</comment>
<reference evidence="3 4" key="1">
    <citation type="submission" date="2018-05" db="EMBL/GenBank/DDBJ databases">
        <title>The draft genome of strain NS-104.</title>
        <authorList>
            <person name="Hang P."/>
            <person name="Jiang J."/>
        </authorList>
    </citation>
    <scope>NUCLEOTIDE SEQUENCE [LARGE SCALE GENOMIC DNA]</scope>
    <source>
        <strain evidence="3 4">NS-104</strain>
    </source>
</reference>
<dbReference type="GO" id="GO:0016491">
    <property type="term" value="F:oxidoreductase activity"/>
    <property type="evidence" value="ECO:0007669"/>
    <property type="project" value="UniProtKB-KW"/>
</dbReference>
<dbReference type="PANTHER" id="PTHR11091">
    <property type="entry name" value="OXIDOREDUCTASE-RELATED"/>
    <property type="match status" value="1"/>
</dbReference>
<keyword evidence="2" id="KW-0560">Oxidoreductase</keyword>
<organism evidence="3 4">
    <name type="scientific">Metarhizobium album</name>
    <dbReference type="NCBI Taxonomy" id="2182425"/>
    <lineage>
        <taxon>Bacteria</taxon>
        <taxon>Pseudomonadati</taxon>
        <taxon>Pseudomonadota</taxon>
        <taxon>Alphaproteobacteria</taxon>
        <taxon>Hyphomicrobiales</taxon>
        <taxon>Rhizobiaceae</taxon>
        <taxon>Metarhizobium</taxon>
    </lineage>
</organism>
<dbReference type="Gene3D" id="3.30.1370.60">
    <property type="entry name" value="Hypothetical oxidoreductase yiak, domain 2"/>
    <property type="match status" value="1"/>
</dbReference>
<dbReference type="OrthoDB" id="9811519at2"/>
<dbReference type="InterPro" id="IPR043143">
    <property type="entry name" value="Mal/L-sulf/L-lact_DH-like_NADP"/>
</dbReference>
<dbReference type="InterPro" id="IPR003767">
    <property type="entry name" value="Malate/L-lactate_DH-like"/>
</dbReference>
<dbReference type="InterPro" id="IPR036111">
    <property type="entry name" value="Mal/L-sulfo/L-lacto_DH-like_sf"/>
</dbReference>
<dbReference type="AlphaFoldDB" id="A0A2U2DN16"/>
<dbReference type="RefSeq" id="WP_109459872.1">
    <property type="nucleotide sequence ID" value="NZ_QFBC01000009.1"/>
</dbReference>
<keyword evidence="4" id="KW-1185">Reference proteome</keyword>
<gene>
    <name evidence="3" type="ORF">DEM27_19235</name>
</gene>
<dbReference type="EMBL" id="QFBC01000009">
    <property type="protein sequence ID" value="PWE54652.1"/>
    <property type="molecule type" value="Genomic_DNA"/>
</dbReference>
<evidence type="ECO:0000256" key="1">
    <source>
        <dbReference type="ARBA" id="ARBA00006056"/>
    </source>
</evidence>
<name>A0A2U2DN16_9HYPH</name>